<dbReference type="EMBL" id="CAJVPS010001164">
    <property type="protein sequence ID" value="CAG8527096.1"/>
    <property type="molecule type" value="Genomic_DNA"/>
</dbReference>
<organism evidence="2 3">
    <name type="scientific">Ambispora leptoticha</name>
    <dbReference type="NCBI Taxonomy" id="144679"/>
    <lineage>
        <taxon>Eukaryota</taxon>
        <taxon>Fungi</taxon>
        <taxon>Fungi incertae sedis</taxon>
        <taxon>Mucoromycota</taxon>
        <taxon>Glomeromycotina</taxon>
        <taxon>Glomeromycetes</taxon>
        <taxon>Archaeosporales</taxon>
        <taxon>Ambisporaceae</taxon>
        <taxon>Ambispora</taxon>
    </lineage>
</organism>
<keyword evidence="3" id="KW-1185">Reference proteome</keyword>
<dbReference type="AlphaFoldDB" id="A0A9N9AG36"/>
<proteinExistence type="predicted"/>
<comment type="caution">
    <text evidence="2">The sequence shown here is derived from an EMBL/GenBank/DDBJ whole genome shotgun (WGS) entry which is preliminary data.</text>
</comment>
<evidence type="ECO:0000313" key="3">
    <source>
        <dbReference type="Proteomes" id="UP000789508"/>
    </source>
</evidence>
<name>A0A9N9AG36_9GLOM</name>
<dbReference type="Proteomes" id="UP000789508">
    <property type="component" value="Unassembled WGS sequence"/>
</dbReference>
<dbReference type="PANTHER" id="PTHR35519">
    <property type="entry name" value="MEMBRANE PROTEINS"/>
    <property type="match status" value="1"/>
</dbReference>
<feature type="transmembrane region" description="Helical" evidence="1">
    <location>
        <begin position="68"/>
        <end position="89"/>
    </location>
</feature>
<protein>
    <submittedName>
        <fullName evidence="2">2202_t:CDS:1</fullName>
    </submittedName>
</protein>
<dbReference type="PANTHER" id="PTHR35519:SF2">
    <property type="entry name" value="PH DOMAIN PROTEIN"/>
    <property type="match status" value="1"/>
</dbReference>
<feature type="transmembrane region" description="Helical" evidence="1">
    <location>
        <begin position="35"/>
        <end position="56"/>
    </location>
</feature>
<reference evidence="2" key="1">
    <citation type="submission" date="2021-06" db="EMBL/GenBank/DDBJ databases">
        <authorList>
            <person name="Kallberg Y."/>
            <person name="Tangrot J."/>
            <person name="Rosling A."/>
        </authorList>
    </citation>
    <scope>NUCLEOTIDE SEQUENCE</scope>
    <source>
        <strain evidence="2">FL130A</strain>
    </source>
</reference>
<gene>
    <name evidence="2" type="ORF">ALEPTO_LOCUS4755</name>
</gene>
<keyword evidence="1" id="KW-0472">Membrane</keyword>
<sequence>PRTPEEAQNLYERIRNCALWLDSIPGLPIPVGLDAILGLIPSIGDFSGLILGMYQIYLISWFDIPFGLLLKMIGHVILDFIIGIIPGIGDVLDMFYRSNLYNLSLLEAWLKAKYGDNIYLYDGVDQRNTKKPSTNRRNARTFD</sequence>
<dbReference type="Pfam" id="PF13430">
    <property type="entry name" value="DUF4112"/>
    <property type="match status" value="1"/>
</dbReference>
<dbReference type="OrthoDB" id="2103474at2759"/>
<feature type="non-terminal residue" evidence="2">
    <location>
        <position position="143"/>
    </location>
</feature>
<dbReference type="InterPro" id="IPR025187">
    <property type="entry name" value="DUF4112"/>
</dbReference>
<evidence type="ECO:0000256" key="1">
    <source>
        <dbReference type="SAM" id="Phobius"/>
    </source>
</evidence>
<keyword evidence="1" id="KW-1133">Transmembrane helix</keyword>
<keyword evidence="1" id="KW-0812">Transmembrane</keyword>
<evidence type="ECO:0000313" key="2">
    <source>
        <dbReference type="EMBL" id="CAG8527096.1"/>
    </source>
</evidence>
<accession>A0A9N9AG36</accession>